<evidence type="ECO:0000313" key="2">
    <source>
        <dbReference type="Proteomes" id="UP000219020"/>
    </source>
</evidence>
<protein>
    <submittedName>
        <fullName evidence="1">Uncharacterized protein</fullName>
    </submittedName>
</protein>
<gene>
    <name evidence="1" type="ORF">BTN49_3086</name>
</gene>
<proteinExistence type="predicted"/>
<keyword evidence="2" id="KW-1185">Reference proteome</keyword>
<name>A0A2A5T059_9GAMM</name>
<organism evidence="1 2">
    <name type="scientific">Candidatus Enterovibrio escicola</name>
    <dbReference type="NCBI Taxonomy" id="1927127"/>
    <lineage>
        <taxon>Bacteria</taxon>
        <taxon>Pseudomonadati</taxon>
        <taxon>Pseudomonadota</taxon>
        <taxon>Gammaproteobacteria</taxon>
        <taxon>Vibrionales</taxon>
        <taxon>Vibrionaceae</taxon>
        <taxon>Enterovibrio</taxon>
    </lineage>
</organism>
<dbReference type="AlphaFoldDB" id="A0A2A5T059"/>
<dbReference type="EMBL" id="NBYY01000034">
    <property type="protein sequence ID" value="PCS21545.1"/>
    <property type="molecule type" value="Genomic_DNA"/>
</dbReference>
<evidence type="ECO:0000313" key="1">
    <source>
        <dbReference type="EMBL" id="PCS21545.1"/>
    </source>
</evidence>
<sequence length="37" mass="4139">MKVHFSFKLELERVSAFIVISATITLAKTLTEVKDGD</sequence>
<reference evidence="2" key="1">
    <citation type="submission" date="2017-04" db="EMBL/GenBank/DDBJ databases">
        <title>Genome evolution of the luminous symbionts of deep sea anglerfish.</title>
        <authorList>
            <person name="Hendry T.A."/>
        </authorList>
    </citation>
    <scope>NUCLEOTIDE SEQUENCE [LARGE SCALE GENOMIC DNA]</scope>
</reference>
<dbReference type="Proteomes" id="UP000219020">
    <property type="component" value="Unassembled WGS sequence"/>
</dbReference>
<accession>A0A2A5T059</accession>
<comment type="caution">
    <text evidence="1">The sequence shown here is derived from an EMBL/GenBank/DDBJ whole genome shotgun (WGS) entry which is preliminary data.</text>
</comment>